<evidence type="ECO:0000313" key="2">
    <source>
        <dbReference type="Proteomes" id="UP000326289"/>
    </source>
</evidence>
<keyword evidence="2" id="KW-1185">Reference proteome</keyword>
<sequence length="92" mass="10534">MTLCRRRHSSRFDSHFECWLTRMTYGSCYAFDGGNSGSNQLLTFISTWLGVFCRKLRQNTTIMMCCSTGPSDSSLFITLSKPKCLSLIWSKK</sequence>
<gene>
    <name evidence="1" type="ORF">BDV30DRAFT_102487</name>
</gene>
<dbReference type="AlphaFoldDB" id="A0A5N6JJM8"/>
<name>A0A5N6JJM8_9EURO</name>
<reference evidence="1 2" key="1">
    <citation type="submission" date="2019-04" db="EMBL/GenBank/DDBJ databases">
        <title>Fungal friends and foes A comparative genomics study of 23 Aspergillus species from section Flavi.</title>
        <authorList>
            <consortium name="DOE Joint Genome Institute"/>
            <person name="Kjaerbolling I."/>
            <person name="Vesth T.C."/>
            <person name="Frisvad J.C."/>
            <person name="Nybo J.L."/>
            <person name="Theobald S."/>
            <person name="Kildgaard S."/>
            <person name="Petersen T.I."/>
            <person name="Kuo A."/>
            <person name="Sato A."/>
            <person name="Lyhne E.K."/>
            <person name="Kogle M.E."/>
            <person name="Wiebenga A."/>
            <person name="Kun R.S."/>
            <person name="Lubbers R.J."/>
            <person name="Makela M.R."/>
            <person name="Barry K."/>
            <person name="Chovatia M."/>
            <person name="Clum A."/>
            <person name="Daum C."/>
            <person name="Haridas S."/>
            <person name="He G."/>
            <person name="LaButti K."/>
            <person name="Lipzen A."/>
            <person name="Mondo S."/>
            <person name="Pangilinan J."/>
            <person name="Riley R."/>
            <person name="Salamov A."/>
            <person name="Simmons B.A."/>
            <person name="Magnuson J.K."/>
            <person name="Henrissat B."/>
            <person name="Mortensen U.H."/>
            <person name="Larsen T.O."/>
            <person name="De vries R.P."/>
            <person name="Grigoriev I.V."/>
            <person name="Machida M."/>
            <person name="Baker S.E."/>
            <person name="Andersen M.R."/>
        </authorList>
    </citation>
    <scope>NUCLEOTIDE SEQUENCE [LARGE SCALE GENOMIC DNA]</scope>
    <source>
        <strain evidence="1 2">CBS 117635</strain>
    </source>
</reference>
<proteinExistence type="predicted"/>
<dbReference type="Proteomes" id="UP000326289">
    <property type="component" value="Unassembled WGS sequence"/>
</dbReference>
<dbReference type="EMBL" id="ML732766">
    <property type="protein sequence ID" value="KAB8278878.1"/>
    <property type="molecule type" value="Genomic_DNA"/>
</dbReference>
<organism evidence="1 2">
    <name type="scientific">Aspergillus minisclerotigenes</name>
    <dbReference type="NCBI Taxonomy" id="656917"/>
    <lineage>
        <taxon>Eukaryota</taxon>
        <taxon>Fungi</taxon>
        <taxon>Dikarya</taxon>
        <taxon>Ascomycota</taxon>
        <taxon>Pezizomycotina</taxon>
        <taxon>Eurotiomycetes</taxon>
        <taxon>Eurotiomycetidae</taxon>
        <taxon>Eurotiales</taxon>
        <taxon>Aspergillaceae</taxon>
        <taxon>Aspergillus</taxon>
        <taxon>Aspergillus subgen. Circumdati</taxon>
    </lineage>
</organism>
<evidence type="ECO:0000313" key="1">
    <source>
        <dbReference type="EMBL" id="KAB8278878.1"/>
    </source>
</evidence>
<protein>
    <submittedName>
        <fullName evidence="1">Uncharacterized protein</fullName>
    </submittedName>
</protein>
<accession>A0A5N6JJM8</accession>